<evidence type="ECO:0000256" key="1">
    <source>
        <dbReference type="SAM" id="MobiDB-lite"/>
    </source>
</evidence>
<accession>A0A1I7U0P1</accession>
<dbReference type="Proteomes" id="UP000095282">
    <property type="component" value="Unplaced"/>
</dbReference>
<feature type="compositionally biased region" description="Basic and acidic residues" evidence="1">
    <location>
        <begin position="17"/>
        <end position="26"/>
    </location>
</feature>
<dbReference type="AlphaFoldDB" id="A0A1I7U0P1"/>
<protein>
    <submittedName>
        <fullName evidence="3">AGC-kinase C-terminal domain-containing protein</fullName>
    </submittedName>
</protein>
<sequence length="125" mass="14613">MKSETEPCTSTSLKKRKIEDVHDAAPPKRLNNTSKSQFEFGEDSVYEDLVWDSFEETSRFVPRRFRTGQKSSTENGRPEEIWNQKNKEAPNDVNEIEITFRTVLFSVQCSLYHELTIFISLSFQQ</sequence>
<keyword evidence="2" id="KW-1185">Reference proteome</keyword>
<reference evidence="3" key="1">
    <citation type="submission" date="2016-11" db="UniProtKB">
        <authorList>
            <consortium name="WormBaseParasite"/>
        </authorList>
    </citation>
    <scope>IDENTIFICATION</scope>
</reference>
<feature type="region of interest" description="Disordered" evidence="1">
    <location>
        <begin position="1"/>
        <end position="36"/>
    </location>
</feature>
<evidence type="ECO:0000313" key="3">
    <source>
        <dbReference type="WBParaSite" id="Csp11.Scaffold629.g13680.t1"/>
    </source>
</evidence>
<name>A0A1I7U0P1_9PELO</name>
<organism evidence="2 3">
    <name type="scientific">Caenorhabditis tropicalis</name>
    <dbReference type="NCBI Taxonomy" id="1561998"/>
    <lineage>
        <taxon>Eukaryota</taxon>
        <taxon>Metazoa</taxon>
        <taxon>Ecdysozoa</taxon>
        <taxon>Nematoda</taxon>
        <taxon>Chromadorea</taxon>
        <taxon>Rhabditida</taxon>
        <taxon>Rhabditina</taxon>
        <taxon>Rhabditomorpha</taxon>
        <taxon>Rhabditoidea</taxon>
        <taxon>Rhabditidae</taxon>
        <taxon>Peloderinae</taxon>
        <taxon>Caenorhabditis</taxon>
    </lineage>
</organism>
<evidence type="ECO:0000313" key="2">
    <source>
        <dbReference type="Proteomes" id="UP000095282"/>
    </source>
</evidence>
<dbReference type="WBParaSite" id="Csp11.Scaffold629.g13680.t1">
    <property type="protein sequence ID" value="Csp11.Scaffold629.g13680.t1"/>
    <property type="gene ID" value="Csp11.Scaffold629.g13680"/>
</dbReference>
<feature type="compositionally biased region" description="Polar residues" evidence="1">
    <location>
        <begin position="1"/>
        <end position="12"/>
    </location>
</feature>
<proteinExistence type="predicted"/>
<feature type="region of interest" description="Disordered" evidence="1">
    <location>
        <begin position="65"/>
        <end position="88"/>
    </location>
</feature>
<feature type="compositionally biased region" description="Basic and acidic residues" evidence="1">
    <location>
        <begin position="76"/>
        <end position="88"/>
    </location>
</feature>